<reference evidence="1 3" key="1">
    <citation type="journal article" date="2015" name="Int. J. Syst. Evol. Microbiol.">
        <title>Bacillus glycinifermentans sp. nov., isolated from fermented soybean paste.</title>
        <authorList>
            <person name="Kim S.J."/>
            <person name="Dunlap C.A."/>
            <person name="Kwon S.W."/>
            <person name="Rooney A.P."/>
        </authorList>
    </citation>
    <scope>NUCLEOTIDE SEQUENCE [LARGE SCALE GENOMIC DNA]</scope>
    <source>
        <strain evidence="1 3">GO-13</strain>
    </source>
</reference>
<protein>
    <submittedName>
        <fullName evidence="2">1-acyl-sn-glycerol-3-phosphate acyltransferase</fullName>
    </submittedName>
</protein>
<dbReference type="Proteomes" id="UP000036168">
    <property type="component" value="Unassembled WGS sequence"/>
</dbReference>
<proteinExistence type="predicted"/>
<evidence type="ECO:0000313" key="2">
    <source>
        <dbReference type="EMBL" id="MEC0486685.1"/>
    </source>
</evidence>
<dbReference type="GO" id="GO:0016746">
    <property type="term" value="F:acyltransferase activity"/>
    <property type="evidence" value="ECO:0007669"/>
    <property type="project" value="UniProtKB-KW"/>
</dbReference>
<gene>
    <name evidence="1" type="ORF">AB447_221215</name>
    <name evidence="2" type="ORF">P8828_18050</name>
</gene>
<dbReference type="STRING" id="1664069.BGLY_2570"/>
<dbReference type="Proteomes" id="UP001341297">
    <property type="component" value="Unassembled WGS sequence"/>
</dbReference>
<dbReference type="AlphaFoldDB" id="A0A0J6E2K3"/>
<dbReference type="OrthoDB" id="9803035at2"/>
<sequence>MFRSCFLAIYVTYMLLKHIRLLYELQTLDPRISYANQMRAVYDKPKSFMRGCVGLTGSTVSIHQFGKTPAGPVLYVHPKLTLADLAILLGHLDKTPSFFAEPRAFRYPLIGQWLNKMAAIKKSGDPNEAAEKIEDIVRKGQSFILSEDDGIDYEALAGRLGILVVPVETAGVGDMQKGALFKRLRPADIDLTIHQAYAISEKKQLRA</sequence>
<evidence type="ECO:0000313" key="1">
    <source>
        <dbReference type="EMBL" id="KRT93045.1"/>
    </source>
</evidence>
<organism evidence="1 3">
    <name type="scientific">Bacillus glycinifermentans</name>
    <dbReference type="NCBI Taxonomy" id="1664069"/>
    <lineage>
        <taxon>Bacteria</taxon>
        <taxon>Bacillati</taxon>
        <taxon>Bacillota</taxon>
        <taxon>Bacilli</taxon>
        <taxon>Bacillales</taxon>
        <taxon>Bacillaceae</taxon>
        <taxon>Bacillus</taxon>
    </lineage>
</organism>
<evidence type="ECO:0000313" key="4">
    <source>
        <dbReference type="Proteomes" id="UP001341297"/>
    </source>
</evidence>
<keyword evidence="2" id="KW-0012">Acyltransferase</keyword>
<reference evidence="2 4" key="3">
    <citation type="submission" date="2023-03" db="EMBL/GenBank/DDBJ databases">
        <title>Agriculturally important microbes genome sequencing.</title>
        <authorList>
            <person name="Dunlap C."/>
        </authorList>
    </citation>
    <scope>NUCLEOTIDE SEQUENCE [LARGE SCALE GENOMIC DNA]</scope>
    <source>
        <strain evidence="2 4">CBP-3203</strain>
    </source>
</reference>
<dbReference type="EMBL" id="JARRTL010000019">
    <property type="protein sequence ID" value="MEC0486685.1"/>
    <property type="molecule type" value="Genomic_DNA"/>
</dbReference>
<reference evidence="1" key="2">
    <citation type="submission" date="2015-10" db="EMBL/GenBank/DDBJ databases">
        <authorList>
            <person name="Gilbert D.G."/>
        </authorList>
    </citation>
    <scope>NUCLEOTIDE SEQUENCE</scope>
    <source>
        <strain evidence="1">GO-13</strain>
    </source>
</reference>
<comment type="caution">
    <text evidence="1">The sequence shown here is derived from an EMBL/GenBank/DDBJ whole genome shotgun (WGS) entry which is preliminary data.</text>
</comment>
<accession>A0A0J6HU09</accession>
<dbReference type="PATRIC" id="fig|1664069.3.peg.790"/>
<name>A0A0J6E2K3_9BACI</name>
<keyword evidence="2" id="KW-0808">Transferase</keyword>
<keyword evidence="4" id="KW-1185">Reference proteome</keyword>
<accession>A0A0J6E2K3</accession>
<dbReference type="EMBL" id="LECW02000024">
    <property type="protein sequence ID" value="KRT93045.1"/>
    <property type="molecule type" value="Genomic_DNA"/>
</dbReference>
<evidence type="ECO:0000313" key="3">
    <source>
        <dbReference type="Proteomes" id="UP000036168"/>
    </source>
</evidence>
<dbReference type="RefSeq" id="WP_048356372.1">
    <property type="nucleotide sequence ID" value="NZ_CP023481.1"/>
</dbReference>